<name>A0A1Y1C1R2_9BURK</name>
<accession>A0A1Y1C1R2</accession>
<dbReference type="InterPro" id="IPR009097">
    <property type="entry name" value="Cyclic_Pdiesterase"/>
</dbReference>
<dbReference type="InterPro" id="IPR050580">
    <property type="entry name" value="2H_phosphoesterase_YjcG-like"/>
</dbReference>
<evidence type="ECO:0000313" key="1">
    <source>
        <dbReference type="EMBL" id="BAX63977.1"/>
    </source>
</evidence>
<gene>
    <name evidence="1" type="ORF">BSFP_068500</name>
</gene>
<dbReference type="Pfam" id="PF13563">
    <property type="entry name" value="2_5_RNA_ligase2"/>
    <property type="match status" value="1"/>
</dbReference>
<dbReference type="AlphaFoldDB" id="A0A1Y1C1R2"/>
<dbReference type="PANTHER" id="PTHR40037:SF1">
    <property type="entry name" value="PHOSPHOESTERASE SAOUHSC_00951-RELATED"/>
    <property type="match status" value="1"/>
</dbReference>
<organism evidence="1 2">
    <name type="scientific">Burkholderia stabilis</name>
    <dbReference type="NCBI Taxonomy" id="95485"/>
    <lineage>
        <taxon>Bacteria</taxon>
        <taxon>Pseudomonadati</taxon>
        <taxon>Pseudomonadota</taxon>
        <taxon>Betaproteobacteria</taxon>
        <taxon>Burkholderiales</taxon>
        <taxon>Burkholderiaceae</taxon>
        <taxon>Burkholderia</taxon>
        <taxon>Burkholderia cepacia complex</taxon>
    </lineage>
</organism>
<protein>
    <recommendedName>
        <fullName evidence="3">2'-5' RNA ligase family protein</fullName>
    </recommendedName>
</protein>
<proteinExistence type="predicted"/>
<dbReference type="Proteomes" id="UP000218432">
    <property type="component" value="Chromosome 3"/>
</dbReference>
<reference evidence="1 2" key="1">
    <citation type="journal article" date="2017" name="Genome Announc.">
        <title>Complete Genome Sequence of Burkholderia stabilis FERMP-21014.</title>
        <authorList>
            <person name="Konishi K."/>
            <person name="Kumagai T."/>
            <person name="Sakasegawa S."/>
            <person name="Tamura T."/>
        </authorList>
    </citation>
    <scope>NUCLEOTIDE SEQUENCE [LARGE SCALE GENOMIC DNA]</scope>
    <source>
        <strain evidence="1 2">FERMP-21014</strain>
    </source>
</reference>
<dbReference type="EMBL" id="AP018113">
    <property type="protein sequence ID" value="BAX63977.1"/>
    <property type="molecule type" value="Genomic_DNA"/>
</dbReference>
<dbReference type="PANTHER" id="PTHR40037">
    <property type="entry name" value="PHOSPHOESTERASE YJCG-RELATED"/>
    <property type="match status" value="1"/>
</dbReference>
<sequence length="175" mass="18767">MAQSAFVVTVPEAESLVAPLRERFDASAALGVPAHITVLFPFMPPDDITRSVLADAQASLSTVAAFSFTLADIGRFPQSTYLSPTPAEPFISLTAALAECFPSFPPYGGEHRSLIPHLTVAHGDARHAQTAADELEKRMRASPPLRATCRSVTLLENASGRWKALHTFPLPSMPS</sequence>
<evidence type="ECO:0000313" key="2">
    <source>
        <dbReference type="Proteomes" id="UP000218432"/>
    </source>
</evidence>
<dbReference type="Gene3D" id="3.90.1140.10">
    <property type="entry name" value="Cyclic phosphodiesterase"/>
    <property type="match status" value="1"/>
</dbReference>
<evidence type="ECO:0008006" key="3">
    <source>
        <dbReference type="Google" id="ProtNLM"/>
    </source>
</evidence>
<dbReference type="SUPFAM" id="SSF55144">
    <property type="entry name" value="LigT-like"/>
    <property type="match status" value="1"/>
</dbReference>
<dbReference type="RefSeq" id="WP_096476285.1">
    <property type="nucleotide sequence ID" value="NZ_AP018113.1"/>
</dbReference>